<feature type="domain" description="HTH tetR-type" evidence="4">
    <location>
        <begin position="63"/>
        <end position="123"/>
    </location>
</feature>
<dbReference type="RefSeq" id="WP_344484071.1">
    <property type="nucleotide sequence ID" value="NZ_BAAASB010000023.1"/>
</dbReference>
<dbReference type="SUPFAM" id="SSF46689">
    <property type="entry name" value="Homeodomain-like"/>
    <property type="match status" value="1"/>
</dbReference>
<sequence length="243" mass="25526">MHSSEPEHCPPDSGPPGVRSSGADGHRPGGHRADGHPVDIAITGHSLLGGPGTAPAAPRADAAHNRRKILDAAARIMADEGPEALTMNALARASGVGVGTVYRRFGDVAQLFAALLDERERRFQTAFMAGPPPLGPGAPPGERLRAFLHAMVDRVVEQRELLLAGESASPVGHYDHDAHLARHTHVTMLVRLLRPSADAALTAHLLLAPTAAGLITHLTRDRGRSPQQIKDGLDTLLDGVLSG</sequence>
<feature type="DNA-binding region" description="H-T-H motif" evidence="2">
    <location>
        <begin position="86"/>
        <end position="105"/>
    </location>
</feature>
<protein>
    <submittedName>
        <fullName evidence="5">TetR/AcrR family transcriptional regulator</fullName>
    </submittedName>
</protein>
<keyword evidence="6" id="KW-1185">Reference proteome</keyword>
<evidence type="ECO:0000256" key="3">
    <source>
        <dbReference type="SAM" id="MobiDB-lite"/>
    </source>
</evidence>
<proteinExistence type="predicted"/>
<dbReference type="InterPro" id="IPR001647">
    <property type="entry name" value="HTH_TetR"/>
</dbReference>
<feature type="compositionally biased region" description="Basic and acidic residues" evidence="3">
    <location>
        <begin position="24"/>
        <end position="37"/>
    </location>
</feature>
<dbReference type="InterPro" id="IPR050109">
    <property type="entry name" value="HTH-type_TetR-like_transc_reg"/>
</dbReference>
<dbReference type="PANTHER" id="PTHR30055:SF209">
    <property type="entry name" value="POSSIBLE TRANSCRIPTIONAL REGULATORY PROTEIN (PROBABLY TETR-FAMILY)"/>
    <property type="match status" value="1"/>
</dbReference>
<dbReference type="InterPro" id="IPR009057">
    <property type="entry name" value="Homeodomain-like_sf"/>
</dbReference>
<comment type="caution">
    <text evidence="5">The sequence shown here is derived from an EMBL/GenBank/DDBJ whole genome shotgun (WGS) entry which is preliminary data.</text>
</comment>
<feature type="region of interest" description="Disordered" evidence="3">
    <location>
        <begin position="1"/>
        <end position="63"/>
    </location>
</feature>
<dbReference type="Pfam" id="PF00440">
    <property type="entry name" value="TetR_N"/>
    <property type="match status" value="1"/>
</dbReference>
<gene>
    <name evidence="5" type="ORF">ACFPRH_33550</name>
</gene>
<evidence type="ECO:0000313" key="5">
    <source>
        <dbReference type="EMBL" id="MFC5156651.1"/>
    </source>
</evidence>
<dbReference type="PANTHER" id="PTHR30055">
    <property type="entry name" value="HTH-TYPE TRANSCRIPTIONAL REGULATOR RUTR"/>
    <property type="match status" value="1"/>
</dbReference>
<dbReference type="PRINTS" id="PR00455">
    <property type="entry name" value="HTHTETR"/>
</dbReference>
<evidence type="ECO:0000313" key="6">
    <source>
        <dbReference type="Proteomes" id="UP001596160"/>
    </source>
</evidence>
<feature type="compositionally biased region" description="Basic and acidic residues" evidence="3">
    <location>
        <begin position="1"/>
        <end position="10"/>
    </location>
</feature>
<name>A0ABW0AUI4_9ACTN</name>
<dbReference type="Gene3D" id="1.10.357.10">
    <property type="entry name" value="Tetracycline Repressor, domain 2"/>
    <property type="match status" value="1"/>
</dbReference>
<evidence type="ECO:0000256" key="1">
    <source>
        <dbReference type="ARBA" id="ARBA00023125"/>
    </source>
</evidence>
<evidence type="ECO:0000256" key="2">
    <source>
        <dbReference type="PROSITE-ProRule" id="PRU00335"/>
    </source>
</evidence>
<dbReference type="PROSITE" id="PS50977">
    <property type="entry name" value="HTH_TETR_2"/>
    <property type="match status" value="1"/>
</dbReference>
<reference evidence="6" key="1">
    <citation type="journal article" date="2019" name="Int. J. Syst. Evol. Microbiol.">
        <title>The Global Catalogue of Microorganisms (GCM) 10K type strain sequencing project: providing services to taxonomists for standard genome sequencing and annotation.</title>
        <authorList>
            <consortium name="The Broad Institute Genomics Platform"/>
            <consortium name="The Broad Institute Genome Sequencing Center for Infectious Disease"/>
            <person name="Wu L."/>
            <person name="Ma J."/>
        </authorList>
    </citation>
    <scope>NUCLEOTIDE SEQUENCE [LARGE SCALE GENOMIC DNA]</scope>
    <source>
        <strain evidence="6">PCU 266</strain>
    </source>
</reference>
<evidence type="ECO:0000259" key="4">
    <source>
        <dbReference type="PROSITE" id="PS50977"/>
    </source>
</evidence>
<accession>A0ABW0AUI4</accession>
<keyword evidence="1 2" id="KW-0238">DNA-binding</keyword>
<dbReference type="Proteomes" id="UP001596160">
    <property type="component" value="Unassembled WGS sequence"/>
</dbReference>
<organism evidence="5 6">
    <name type="scientific">Streptomyces amakusaensis</name>
    <dbReference type="NCBI Taxonomy" id="67271"/>
    <lineage>
        <taxon>Bacteria</taxon>
        <taxon>Bacillati</taxon>
        <taxon>Actinomycetota</taxon>
        <taxon>Actinomycetes</taxon>
        <taxon>Kitasatosporales</taxon>
        <taxon>Streptomycetaceae</taxon>
        <taxon>Streptomyces</taxon>
    </lineage>
</organism>
<dbReference type="EMBL" id="JBHSKP010000039">
    <property type="protein sequence ID" value="MFC5156651.1"/>
    <property type="molecule type" value="Genomic_DNA"/>
</dbReference>